<protein>
    <submittedName>
        <fullName evidence="10">AzlC family ABC transporter permease</fullName>
    </submittedName>
</protein>
<dbReference type="EMBL" id="JAGFBF010000005">
    <property type="protein sequence ID" value="MBO2990494.1"/>
    <property type="molecule type" value="Genomic_DNA"/>
</dbReference>
<comment type="subcellular location">
    <subcellularLocation>
        <location evidence="1">Cell membrane</location>
        <topology evidence="1">Multi-pass membrane protein</topology>
    </subcellularLocation>
</comment>
<keyword evidence="3" id="KW-0813">Transport</keyword>
<dbReference type="PANTHER" id="PTHR34979:SF1">
    <property type="entry name" value="INNER MEMBRANE PROTEIN YGAZ"/>
    <property type="match status" value="1"/>
</dbReference>
<dbReference type="GO" id="GO:0005886">
    <property type="term" value="C:plasma membrane"/>
    <property type="evidence" value="ECO:0007669"/>
    <property type="project" value="UniProtKB-SubCell"/>
</dbReference>
<evidence type="ECO:0000313" key="11">
    <source>
        <dbReference type="Proteomes" id="UP000668403"/>
    </source>
</evidence>
<dbReference type="AlphaFoldDB" id="A0A939TNR6"/>
<sequence>MSSRSPATGQRAAVAPLGEPDHPDRRTEIAAGARTVLPAGLAVIPLGLALGVLVVQSGFEWWWATLLAAIVFAGSLEFFLVGLFAAAAPLAQIAVSAVIVNFRHVFYALSFPLHRVTGRGWKAYSTFALTDEAYALTATPAAHGWTRARILTIQAGFHALWILFVTIGAGLGTLIPPQVVGLDFALTALFVVLGVEAYKIRRSLPAPALALGCAIIALLVSPNHMLMIAMGLFVTALVCGYLVTKRRRRVG</sequence>
<keyword evidence="7 9" id="KW-0472">Membrane</keyword>
<feature type="transmembrane region" description="Helical" evidence="9">
    <location>
        <begin position="35"/>
        <end position="55"/>
    </location>
</feature>
<gene>
    <name evidence="10" type="ORF">J4H85_10870</name>
</gene>
<name>A0A939TNR6_9MICO</name>
<accession>A0A939TNR6</accession>
<evidence type="ECO:0000256" key="8">
    <source>
        <dbReference type="SAM" id="MobiDB-lite"/>
    </source>
</evidence>
<keyword evidence="5 9" id="KW-0812">Transmembrane</keyword>
<feature type="region of interest" description="Disordered" evidence="8">
    <location>
        <begin position="1"/>
        <end position="24"/>
    </location>
</feature>
<dbReference type="InterPro" id="IPR011606">
    <property type="entry name" value="Brnchd-chn_aa_trnsp_permease"/>
</dbReference>
<evidence type="ECO:0000256" key="4">
    <source>
        <dbReference type="ARBA" id="ARBA00022475"/>
    </source>
</evidence>
<keyword evidence="6 9" id="KW-1133">Transmembrane helix</keyword>
<feature type="transmembrane region" description="Helical" evidence="9">
    <location>
        <begin position="226"/>
        <end position="244"/>
    </location>
</feature>
<evidence type="ECO:0000313" key="10">
    <source>
        <dbReference type="EMBL" id="MBO2990494.1"/>
    </source>
</evidence>
<evidence type="ECO:0000256" key="9">
    <source>
        <dbReference type="SAM" id="Phobius"/>
    </source>
</evidence>
<dbReference type="Proteomes" id="UP000668403">
    <property type="component" value="Unassembled WGS sequence"/>
</dbReference>
<dbReference type="RefSeq" id="WP_208239510.1">
    <property type="nucleotide sequence ID" value="NZ_BAAAQU010000002.1"/>
</dbReference>
<feature type="transmembrane region" description="Helical" evidence="9">
    <location>
        <begin position="155"/>
        <end position="174"/>
    </location>
</feature>
<evidence type="ECO:0000256" key="2">
    <source>
        <dbReference type="ARBA" id="ARBA00010735"/>
    </source>
</evidence>
<feature type="transmembrane region" description="Helical" evidence="9">
    <location>
        <begin position="204"/>
        <end position="220"/>
    </location>
</feature>
<evidence type="ECO:0000256" key="6">
    <source>
        <dbReference type="ARBA" id="ARBA00022989"/>
    </source>
</evidence>
<proteinExistence type="inferred from homology"/>
<comment type="similarity">
    <text evidence="2">Belongs to the AzlC family.</text>
</comment>
<dbReference type="GO" id="GO:1903785">
    <property type="term" value="P:L-valine transmembrane transport"/>
    <property type="evidence" value="ECO:0007669"/>
    <property type="project" value="TreeGrafter"/>
</dbReference>
<feature type="transmembrane region" description="Helical" evidence="9">
    <location>
        <begin position="180"/>
        <end position="197"/>
    </location>
</feature>
<reference evidence="10" key="1">
    <citation type="submission" date="2021-03" db="EMBL/GenBank/DDBJ databases">
        <title>Leucobacter chromiisoli sp. nov., isolated from chromium-containing soil of chemical plant.</title>
        <authorList>
            <person name="Xu Z."/>
        </authorList>
    </citation>
    <scope>NUCLEOTIDE SEQUENCE</scope>
    <source>
        <strain evidence="10">K 70/01</strain>
    </source>
</reference>
<keyword evidence="11" id="KW-1185">Reference proteome</keyword>
<organism evidence="10 11">
    <name type="scientific">Leucobacter tardus</name>
    <dbReference type="NCBI Taxonomy" id="501483"/>
    <lineage>
        <taxon>Bacteria</taxon>
        <taxon>Bacillati</taxon>
        <taxon>Actinomycetota</taxon>
        <taxon>Actinomycetes</taxon>
        <taxon>Micrococcales</taxon>
        <taxon>Microbacteriaceae</taxon>
        <taxon>Leucobacter</taxon>
    </lineage>
</organism>
<dbReference type="Pfam" id="PF03591">
    <property type="entry name" value="AzlC"/>
    <property type="match status" value="1"/>
</dbReference>
<dbReference type="PANTHER" id="PTHR34979">
    <property type="entry name" value="INNER MEMBRANE PROTEIN YGAZ"/>
    <property type="match status" value="1"/>
</dbReference>
<evidence type="ECO:0000256" key="7">
    <source>
        <dbReference type="ARBA" id="ARBA00023136"/>
    </source>
</evidence>
<comment type="caution">
    <text evidence="10">The sequence shown here is derived from an EMBL/GenBank/DDBJ whole genome shotgun (WGS) entry which is preliminary data.</text>
</comment>
<evidence type="ECO:0000256" key="1">
    <source>
        <dbReference type="ARBA" id="ARBA00004651"/>
    </source>
</evidence>
<evidence type="ECO:0000256" key="5">
    <source>
        <dbReference type="ARBA" id="ARBA00022692"/>
    </source>
</evidence>
<evidence type="ECO:0000256" key="3">
    <source>
        <dbReference type="ARBA" id="ARBA00022448"/>
    </source>
</evidence>
<keyword evidence="4" id="KW-1003">Cell membrane</keyword>